<comment type="similarity">
    <text evidence="1 7">Belongs to the eukaryotic initiation factor 4E family.</text>
</comment>
<keyword evidence="5 7" id="KW-0648">Protein biosynthesis</keyword>
<dbReference type="KEGG" id="der:6555039"/>
<sequence>MANSKQANEFLESKEGIPLNDDSLQGAAKKRKLQNTWTLWGVTSGSEISWEDNLSEIGSFNTVEDFWNLYYSTESPSKLQAGCDYMLFKKGIRPMWEDLPNKHGGRWTYIVYKKDTTELDIIWLDVLLCLIGEACDNSDQICGAFVRIRKKVNKVSVWTNSYDDNEAVMEIGQKLCEVVSLSSKKVLKFRQHQNHKPYVTFELLAKP</sequence>
<dbReference type="HOGENOM" id="CLU_043552_1_0_1"/>
<dbReference type="AlphaFoldDB" id="B3P5N0"/>
<reference evidence="8 9" key="2">
    <citation type="journal article" date="2008" name="Bioinformatics">
        <title>Assembly reconciliation.</title>
        <authorList>
            <person name="Zimin A.V."/>
            <person name="Smith D.R."/>
            <person name="Sutton G."/>
            <person name="Yorke J.A."/>
        </authorList>
    </citation>
    <scope>NUCLEOTIDE SEQUENCE [LARGE SCALE GENOMIC DNA]</scope>
    <source>
        <strain evidence="8 9">TSC#14021-0224.01</strain>
    </source>
</reference>
<dbReference type="OMA" id="DPEIPWE"/>
<name>B3P5N0_DROER</name>
<dbReference type="GO" id="GO:0016281">
    <property type="term" value="C:eukaryotic translation initiation factor 4F complex"/>
    <property type="evidence" value="ECO:0007669"/>
    <property type="project" value="TreeGrafter"/>
</dbReference>
<evidence type="ECO:0000256" key="5">
    <source>
        <dbReference type="ARBA" id="ARBA00022917"/>
    </source>
</evidence>
<organism evidence="8 9">
    <name type="scientific">Drosophila erecta</name>
    <name type="common">Fruit fly</name>
    <dbReference type="NCBI Taxonomy" id="7220"/>
    <lineage>
        <taxon>Eukaryota</taxon>
        <taxon>Metazoa</taxon>
        <taxon>Ecdysozoa</taxon>
        <taxon>Arthropoda</taxon>
        <taxon>Hexapoda</taxon>
        <taxon>Insecta</taxon>
        <taxon>Pterygota</taxon>
        <taxon>Neoptera</taxon>
        <taxon>Endopterygota</taxon>
        <taxon>Diptera</taxon>
        <taxon>Brachycera</taxon>
        <taxon>Muscomorpha</taxon>
        <taxon>Ephydroidea</taxon>
        <taxon>Drosophilidae</taxon>
        <taxon>Drosophila</taxon>
        <taxon>Sophophora</taxon>
    </lineage>
</organism>
<dbReference type="EMBL" id="CH954182">
    <property type="protein sequence ID" value="EDV53280.1"/>
    <property type="molecule type" value="Genomic_DNA"/>
</dbReference>
<evidence type="ECO:0000313" key="9">
    <source>
        <dbReference type="Proteomes" id="UP000008711"/>
    </source>
</evidence>
<dbReference type="Proteomes" id="UP000008711">
    <property type="component" value="Unassembled WGS sequence"/>
</dbReference>
<evidence type="ECO:0000256" key="7">
    <source>
        <dbReference type="RuleBase" id="RU004374"/>
    </source>
</evidence>
<keyword evidence="4 7" id="KW-0694">RNA-binding</keyword>
<evidence type="ECO:0000256" key="1">
    <source>
        <dbReference type="ARBA" id="ARBA00009860"/>
    </source>
</evidence>
<dbReference type="InterPro" id="IPR023398">
    <property type="entry name" value="TIF_eIF4e-like"/>
</dbReference>
<accession>B3P5N0</accession>
<reference evidence="8 9" key="1">
    <citation type="journal article" date="2007" name="Nature">
        <title>Evolution of genes and genomes on the Drosophila phylogeny.</title>
        <authorList>
            <consortium name="Drosophila 12 Genomes Consortium"/>
            <person name="Clark A.G."/>
            <person name="Eisen M.B."/>
            <person name="Smith D.R."/>
            <person name="Bergman C.M."/>
            <person name="Oliver B."/>
            <person name="Markow T.A."/>
            <person name="Kaufman T.C."/>
            <person name="Kellis M."/>
            <person name="Gelbart W."/>
            <person name="Iyer V.N."/>
            <person name="Pollard D.A."/>
            <person name="Sackton T.B."/>
            <person name="Larracuente A.M."/>
            <person name="Singh N.D."/>
            <person name="Abad J.P."/>
            <person name="Abt D.N."/>
            <person name="Adryan B."/>
            <person name="Aguade M."/>
            <person name="Akashi H."/>
            <person name="Anderson W.W."/>
            <person name="Aquadro C.F."/>
            <person name="Ardell D.H."/>
            <person name="Arguello R."/>
            <person name="Artieri C.G."/>
            <person name="Barbash D.A."/>
            <person name="Barker D."/>
            <person name="Barsanti P."/>
            <person name="Batterham P."/>
            <person name="Batzoglou S."/>
            <person name="Begun D."/>
            <person name="Bhutkar A."/>
            <person name="Blanco E."/>
            <person name="Bosak S.A."/>
            <person name="Bradley R.K."/>
            <person name="Brand A.D."/>
            <person name="Brent M.R."/>
            <person name="Brooks A.N."/>
            <person name="Brown R.H."/>
            <person name="Butlin R.K."/>
            <person name="Caggese C."/>
            <person name="Calvi B.R."/>
            <person name="Bernardo de Carvalho A."/>
            <person name="Caspi A."/>
            <person name="Castrezana S."/>
            <person name="Celniker S.E."/>
            <person name="Chang J.L."/>
            <person name="Chapple C."/>
            <person name="Chatterji S."/>
            <person name="Chinwalla A."/>
            <person name="Civetta A."/>
            <person name="Clifton S.W."/>
            <person name="Comeron J.M."/>
            <person name="Costello J.C."/>
            <person name="Coyne J.A."/>
            <person name="Daub J."/>
            <person name="David R.G."/>
            <person name="Delcher A.L."/>
            <person name="Delehaunty K."/>
            <person name="Do C.B."/>
            <person name="Ebling H."/>
            <person name="Edwards K."/>
            <person name="Eickbush T."/>
            <person name="Evans J.D."/>
            <person name="Filipski A."/>
            <person name="Findeiss S."/>
            <person name="Freyhult E."/>
            <person name="Fulton L."/>
            <person name="Fulton R."/>
            <person name="Garcia A.C."/>
            <person name="Gardiner A."/>
            <person name="Garfield D.A."/>
            <person name="Garvin B.E."/>
            <person name="Gibson G."/>
            <person name="Gilbert D."/>
            <person name="Gnerre S."/>
            <person name="Godfrey J."/>
            <person name="Good R."/>
            <person name="Gotea V."/>
            <person name="Gravely B."/>
            <person name="Greenberg A.J."/>
            <person name="Griffiths-Jones S."/>
            <person name="Gross S."/>
            <person name="Guigo R."/>
            <person name="Gustafson E.A."/>
            <person name="Haerty W."/>
            <person name="Hahn M.W."/>
            <person name="Halligan D.L."/>
            <person name="Halpern A.L."/>
            <person name="Halter G.M."/>
            <person name="Han M.V."/>
            <person name="Heger A."/>
            <person name="Hillier L."/>
            <person name="Hinrichs A.S."/>
            <person name="Holmes I."/>
            <person name="Hoskins R.A."/>
            <person name="Hubisz M.J."/>
            <person name="Hultmark D."/>
            <person name="Huntley M.A."/>
            <person name="Jaffe D.B."/>
            <person name="Jagadeeshan S."/>
            <person name="Jeck W.R."/>
            <person name="Johnson J."/>
            <person name="Jones C.D."/>
            <person name="Jordan W.C."/>
            <person name="Karpen G.H."/>
            <person name="Kataoka E."/>
            <person name="Keightley P.D."/>
            <person name="Kheradpour P."/>
            <person name="Kirkness E.F."/>
            <person name="Koerich L.B."/>
            <person name="Kristiansen K."/>
            <person name="Kudrna D."/>
            <person name="Kulathinal R.J."/>
            <person name="Kumar S."/>
            <person name="Kwok R."/>
            <person name="Lander E."/>
            <person name="Langley C.H."/>
            <person name="Lapoint R."/>
            <person name="Lazzaro B.P."/>
            <person name="Lee S.J."/>
            <person name="Levesque L."/>
            <person name="Li R."/>
            <person name="Lin C.F."/>
            <person name="Lin M.F."/>
            <person name="Lindblad-Toh K."/>
            <person name="Llopart A."/>
            <person name="Long M."/>
            <person name="Low L."/>
            <person name="Lozovsky E."/>
            <person name="Lu J."/>
            <person name="Luo M."/>
            <person name="Machado C.A."/>
            <person name="Makalowski W."/>
            <person name="Marzo M."/>
            <person name="Matsuda M."/>
            <person name="Matzkin L."/>
            <person name="McAllister B."/>
            <person name="McBride C.S."/>
            <person name="McKernan B."/>
            <person name="McKernan K."/>
            <person name="Mendez-Lago M."/>
            <person name="Minx P."/>
            <person name="Mollenhauer M.U."/>
            <person name="Montooth K."/>
            <person name="Mount S.M."/>
            <person name="Mu X."/>
            <person name="Myers E."/>
            <person name="Negre B."/>
            <person name="Newfeld S."/>
            <person name="Nielsen R."/>
            <person name="Noor M.A."/>
            <person name="O'Grady P."/>
            <person name="Pachter L."/>
            <person name="Papaceit M."/>
            <person name="Parisi M.J."/>
            <person name="Parisi M."/>
            <person name="Parts L."/>
            <person name="Pedersen J.S."/>
            <person name="Pesole G."/>
            <person name="Phillippy A.M."/>
            <person name="Ponting C.P."/>
            <person name="Pop M."/>
            <person name="Porcelli D."/>
            <person name="Powell J.R."/>
            <person name="Prohaska S."/>
            <person name="Pruitt K."/>
            <person name="Puig M."/>
            <person name="Quesneville H."/>
            <person name="Ram K.R."/>
            <person name="Rand D."/>
            <person name="Rasmussen M.D."/>
            <person name="Reed L.K."/>
            <person name="Reenan R."/>
            <person name="Reily A."/>
            <person name="Remington K.A."/>
            <person name="Rieger T.T."/>
            <person name="Ritchie M.G."/>
            <person name="Robin C."/>
            <person name="Rogers Y.H."/>
            <person name="Rohde C."/>
            <person name="Rozas J."/>
            <person name="Rubenfield M.J."/>
            <person name="Ruiz A."/>
            <person name="Russo S."/>
            <person name="Salzberg S.L."/>
            <person name="Sanchez-Gracia A."/>
            <person name="Saranga D.J."/>
            <person name="Sato H."/>
            <person name="Schaeffer S.W."/>
            <person name="Schatz M.C."/>
            <person name="Schlenke T."/>
            <person name="Schwartz R."/>
            <person name="Segarra C."/>
            <person name="Singh R.S."/>
            <person name="Sirot L."/>
            <person name="Sirota M."/>
            <person name="Sisneros N.B."/>
            <person name="Smith C.D."/>
            <person name="Smith T.F."/>
            <person name="Spieth J."/>
            <person name="Stage D.E."/>
            <person name="Stark A."/>
            <person name="Stephan W."/>
            <person name="Strausberg R.L."/>
            <person name="Strempel S."/>
            <person name="Sturgill D."/>
            <person name="Sutton G."/>
            <person name="Sutton G.G."/>
            <person name="Tao W."/>
            <person name="Teichmann S."/>
            <person name="Tobari Y.N."/>
            <person name="Tomimura Y."/>
            <person name="Tsolas J.M."/>
            <person name="Valente V.L."/>
            <person name="Venter E."/>
            <person name="Venter J.C."/>
            <person name="Vicario S."/>
            <person name="Vieira F.G."/>
            <person name="Vilella A.J."/>
            <person name="Villasante A."/>
            <person name="Walenz B."/>
            <person name="Wang J."/>
            <person name="Wasserman M."/>
            <person name="Watts T."/>
            <person name="Wilson D."/>
            <person name="Wilson R.K."/>
            <person name="Wing R.A."/>
            <person name="Wolfner M.F."/>
            <person name="Wong A."/>
            <person name="Wong G.K."/>
            <person name="Wu C.I."/>
            <person name="Wu G."/>
            <person name="Yamamoto D."/>
            <person name="Yang H.P."/>
            <person name="Yang S.P."/>
            <person name="Yorke J.A."/>
            <person name="Yoshida K."/>
            <person name="Zdobnov E."/>
            <person name="Zhang P."/>
            <person name="Zhang Y."/>
            <person name="Zimin A.V."/>
            <person name="Baldwin J."/>
            <person name="Abdouelleil A."/>
            <person name="Abdulkadir J."/>
            <person name="Abebe A."/>
            <person name="Abera B."/>
            <person name="Abreu J."/>
            <person name="Acer S.C."/>
            <person name="Aftuck L."/>
            <person name="Alexander A."/>
            <person name="An P."/>
            <person name="Anderson E."/>
            <person name="Anderson S."/>
            <person name="Arachi H."/>
            <person name="Azer M."/>
            <person name="Bachantsang P."/>
            <person name="Barry A."/>
            <person name="Bayul T."/>
            <person name="Berlin A."/>
            <person name="Bessette D."/>
            <person name="Bloom T."/>
            <person name="Blye J."/>
            <person name="Boguslavskiy L."/>
            <person name="Bonnet C."/>
            <person name="Boukhgalter B."/>
            <person name="Bourzgui I."/>
            <person name="Brown A."/>
            <person name="Cahill P."/>
            <person name="Channer S."/>
            <person name="Cheshatsang Y."/>
            <person name="Chuda L."/>
            <person name="Citroen M."/>
            <person name="Collymore A."/>
            <person name="Cooke P."/>
            <person name="Costello M."/>
            <person name="D'Aco K."/>
            <person name="Daza R."/>
            <person name="De Haan G."/>
            <person name="DeGray S."/>
            <person name="DeMaso C."/>
            <person name="Dhargay N."/>
            <person name="Dooley K."/>
            <person name="Dooley E."/>
            <person name="Doricent M."/>
            <person name="Dorje P."/>
            <person name="Dorjee K."/>
            <person name="Dupes A."/>
            <person name="Elong R."/>
            <person name="Falk J."/>
            <person name="Farina A."/>
            <person name="Faro S."/>
            <person name="Ferguson D."/>
            <person name="Fisher S."/>
            <person name="Foley C.D."/>
            <person name="Franke A."/>
            <person name="Friedrich D."/>
            <person name="Gadbois L."/>
            <person name="Gearin G."/>
            <person name="Gearin C.R."/>
            <person name="Giannoukos G."/>
            <person name="Goode T."/>
            <person name="Graham J."/>
            <person name="Grandbois E."/>
            <person name="Grewal S."/>
            <person name="Gyaltsen K."/>
            <person name="Hafez N."/>
            <person name="Hagos B."/>
            <person name="Hall J."/>
            <person name="Henson C."/>
            <person name="Hollinger A."/>
            <person name="Honan T."/>
            <person name="Huard M.D."/>
            <person name="Hughes L."/>
            <person name="Hurhula B."/>
            <person name="Husby M.E."/>
            <person name="Kamat A."/>
            <person name="Kanga B."/>
            <person name="Kashin S."/>
            <person name="Khazanovich D."/>
            <person name="Kisner P."/>
            <person name="Lance K."/>
            <person name="Lara M."/>
            <person name="Lee W."/>
            <person name="Lennon N."/>
            <person name="Letendre F."/>
            <person name="LeVine R."/>
            <person name="Lipovsky A."/>
            <person name="Liu X."/>
            <person name="Liu J."/>
            <person name="Liu S."/>
            <person name="Lokyitsang T."/>
            <person name="Lokyitsang Y."/>
            <person name="Lubonja R."/>
            <person name="Lui A."/>
            <person name="MacDonald P."/>
            <person name="Magnisalis V."/>
            <person name="Maru K."/>
            <person name="Matthews C."/>
            <person name="McCusker W."/>
            <person name="McDonough S."/>
            <person name="Mehta T."/>
            <person name="Meldrim J."/>
            <person name="Meneus L."/>
            <person name="Mihai O."/>
            <person name="Mihalev A."/>
            <person name="Mihova T."/>
            <person name="Mittelman R."/>
            <person name="Mlenga V."/>
            <person name="Montmayeur A."/>
            <person name="Mulrain L."/>
            <person name="Navidi A."/>
            <person name="Naylor J."/>
            <person name="Negash T."/>
            <person name="Nguyen T."/>
            <person name="Nguyen N."/>
            <person name="Nicol R."/>
            <person name="Norbu C."/>
            <person name="Norbu N."/>
            <person name="Novod N."/>
            <person name="O'Neill B."/>
            <person name="Osman S."/>
            <person name="Markiewicz E."/>
            <person name="Oyono O.L."/>
            <person name="Patti C."/>
            <person name="Phunkhang P."/>
            <person name="Pierre F."/>
            <person name="Priest M."/>
            <person name="Raghuraman S."/>
            <person name="Rege F."/>
            <person name="Reyes R."/>
            <person name="Rise C."/>
            <person name="Rogov P."/>
            <person name="Ross K."/>
            <person name="Ryan E."/>
            <person name="Settipalli S."/>
            <person name="Shea T."/>
            <person name="Sherpa N."/>
            <person name="Shi L."/>
            <person name="Shih D."/>
            <person name="Sparrow T."/>
            <person name="Spaulding J."/>
            <person name="Stalker J."/>
            <person name="Stange-Thomann N."/>
            <person name="Stavropoulos S."/>
            <person name="Stone C."/>
            <person name="Strader C."/>
            <person name="Tesfaye S."/>
            <person name="Thomson T."/>
            <person name="Thoulutsang Y."/>
            <person name="Thoulutsang D."/>
            <person name="Topham K."/>
            <person name="Topping I."/>
            <person name="Tsamla T."/>
            <person name="Vassiliev H."/>
            <person name="Vo A."/>
            <person name="Wangchuk T."/>
            <person name="Wangdi T."/>
            <person name="Weiand M."/>
            <person name="Wilkinson J."/>
            <person name="Wilson A."/>
            <person name="Yadav S."/>
            <person name="Young G."/>
            <person name="Yu Q."/>
            <person name="Zembek L."/>
            <person name="Zhong D."/>
            <person name="Zimmer A."/>
            <person name="Zwirko Z."/>
            <person name="Jaffe D.B."/>
            <person name="Alvarez P."/>
            <person name="Brockman W."/>
            <person name="Butler J."/>
            <person name="Chin C."/>
            <person name="Gnerre S."/>
            <person name="Grabherr M."/>
            <person name="Kleber M."/>
            <person name="Mauceli E."/>
            <person name="MacCallum I."/>
        </authorList>
    </citation>
    <scope>NUCLEOTIDE SEQUENCE [LARGE SCALE GENOMIC DNA]</scope>
    <source>
        <strain evidence="8 9">TSC#14021-0224.01</strain>
    </source>
</reference>
<gene>
    <name evidence="8" type="primary">Dere\GG12044</name>
    <name evidence="8" type="ORF">Dere_GG12044</name>
</gene>
<evidence type="ECO:0000256" key="4">
    <source>
        <dbReference type="ARBA" id="ARBA00022884"/>
    </source>
</evidence>
<dbReference type="PROSITE" id="PS00813">
    <property type="entry name" value="IF4E"/>
    <property type="match status" value="1"/>
</dbReference>
<dbReference type="GO" id="GO:0000340">
    <property type="term" value="F:RNA 7-methylguanosine cap binding"/>
    <property type="evidence" value="ECO:0007669"/>
    <property type="project" value="UniProtKB-ARBA"/>
</dbReference>
<dbReference type="InterPro" id="IPR001040">
    <property type="entry name" value="TIF_eIF_4E"/>
</dbReference>
<keyword evidence="2 7" id="KW-0396">Initiation factor</keyword>
<evidence type="ECO:0000256" key="3">
    <source>
        <dbReference type="ARBA" id="ARBA00022845"/>
    </source>
</evidence>
<evidence type="ECO:0000313" key="8">
    <source>
        <dbReference type="EMBL" id="EDV53280.1"/>
    </source>
</evidence>
<dbReference type="PANTHER" id="PTHR11960">
    <property type="entry name" value="EUKARYOTIC TRANSLATION INITIATION FACTOR 4E RELATED"/>
    <property type="match status" value="1"/>
</dbReference>
<evidence type="ECO:0000256" key="2">
    <source>
        <dbReference type="ARBA" id="ARBA00022540"/>
    </source>
</evidence>
<dbReference type="GO" id="GO:0003743">
    <property type="term" value="F:translation initiation factor activity"/>
    <property type="evidence" value="ECO:0007669"/>
    <property type="project" value="UniProtKB-KW"/>
</dbReference>
<dbReference type="PANTHER" id="PTHR11960:SF8">
    <property type="entry name" value="EUKARYOTIC TRANSLATION INITIATION FACTOR 4E1-RELATED"/>
    <property type="match status" value="1"/>
</dbReference>
<dbReference type="eggNOG" id="KOG1670">
    <property type="taxonomic scope" value="Eukaryota"/>
</dbReference>
<dbReference type="GO" id="GO:0006417">
    <property type="term" value="P:regulation of translation"/>
    <property type="evidence" value="ECO:0007669"/>
    <property type="project" value="UniProtKB-KW"/>
</dbReference>
<dbReference type="PhylomeDB" id="B3P5N0"/>
<dbReference type="OrthoDB" id="590761at2759"/>
<proteinExistence type="inferred from homology"/>
<keyword evidence="9" id="KW-1185">Reference proteome</keyword>
<dbReference type="SUPFAM" id="SSF55418">
    <property type="entry name" value="eIF4e-like"/>
    <property type="match status" value="1"/>
</dbReference>
<protein>
    <recommendedName>
        <fullName evidence="6">eIF-4F 25 kDa subunit</fullName>
    </recommendedName>
</protein>
<keyword evidence="3" id="KW-0810">Translation regulation</keyword>
<evidence type="ECO:0000256" key="6">
    <source>
        <dbReference type="ARBA" id="ARBA00032656"/>
    </source>
</evidence>
<dbReference type="Gene3D" id="3.30.760.10">
    <property type="entry name" value="RNA Cap, Translation Initiation Factor Eif4e"/>
    <property type="match status" value="1"/>
</dbReference>
<dbReference type="InterPro" id="IPR019770">
    <property type="entry name" value="TIF_eIF_4E_CS"/>
</dbReference>
<dbReference type="Pfam" id="PF01652">
    <property type="entry name" value="IF4E"/>
    <property type="match status" value="1"/>
</dbReference>